<dbReference type="AlphaFoldDB" id="A0A285V7P3"/>
<gene>
    <name evidence="2" type="ORF">SAMN05660748_2326</name>
</gene>
<dbReference type="InterPro" id="IPR026816">
    <property type="entry name" value="Flavodoxin_dom"/>
</dbReference>
<name>A0A285V7P3_9ACTN</name>
<dbReference type="Pfam" id="PF12724">
    <property type="entry name" value="Flavodoxin_5"/>
    <property type="match status" value="1"/>
</dbReference>
<evidence type="ECO:0000313" key="3">
    <source>
        <dbReference type="Proteomes" id="UP000219435"/>
    </source>
</evidence>
<dbReference type="SUPFAM" id="SSF52218">
    <property type="entry name" value="Flavoproteins"/>
    <property type="match status" value="1"/>
</dbReference>
<dbReference type="Gene3D" id="3.40.50.360">
    <property type="match status" value="1"/>
</dbReference>
<reference evidence="3" key="1">
    <citation type="submission" date="2017-08" db="EMBL/GenBank/DDBJ databases">
        <authorList>
            <person name="Varghese N."/>
            <person name="Submissions S."/>
        </authorList>
    </citation>
    <scope>NUCLEOTIDE SEQUENCE [LARGE SCALE GENOMIC DNA]</scope>
    <source>
        <strain evidence="3">DSM 4725</strain>
    </source>
</reference>
<sequence length="182" mass="19152">MSAGRFRVLVVTASRHGATAEIGAALARTLGNCDAGRAVDLAAVAVPVEQRPDPAPFDAVVVGSAVYAGRWLDGARQYVAMHAGVLRTRPTWLFSSGPIGEPPFPPDVPHDVAPLMGLTGARGHALFPGRLDEERLSFGERSVVTAMRAPLGDFRDWAAVRSWGEELARSLAADSSGVPAQT</sequence>
<evidence type="ECO:0000259" key="1">
    <source>
        <dbReference type="Pfam" id="PF12724"/>
    </source>
</evidence>
<dbReference type="Proteomes" id="UP000219435">
    <property type="component" value="Unassembled WGS sequence"/>
</dbReference>
<dbReference type="OrthoDB" id="129384at2"/>
<dbReference type="InterPro" id="IPR029039">
    <property type="entry name" value="Flavoprotein-like_sf"/>
</dbReference>
<organism evidence="2 3">
    <name type="scientific">Blastococcus aggregatus</name>
    <dbReference type="NCBI Taxonomy" id="38502"/>
    <lineage>
        <taxon>Bacteria</taxon>
        <taxon>Bacillati</taxon>
        <taxon>Actinomycetota</taxon>
        <taxon>Actinomycetes</taxon>
        <taxon>Geodermatophilales</taxon>
        <taxon>Geodermatophilaceae</taxon>
        <taxon>Blastococcus</taxon>
    </lineage>
</organism>
<dbReference type="EMBL" id="OBQI01000003">
    <property type="protein sequence ID" value="SOC49598.1"/>
    <property type="molecule type" value="Genomic_DNA"/>
</dbReference>
<proteinExistence type="predicted"/>
<accession>A0A285V7P3</accession>
<keyword evidence="3" id="KW-1185">Reference proteome</keyword>
<protein>
    <submittedName>
        <fullName evidence="2">Menaquinone-dependent protoporphyrinogen oxidase</fullName>
    </submittedName>
</protein>
<dbReference type="RefSeq" id="WP_097195149.1">
    <property type="nucleotide sequence ID" value="NZ_OBQI01000003.1"/>
</dbReference>
<feature type="domain" description="Flavodoxin" evidence="1">
    <location>
        <begin position="9"/>
        <end position="151"/>
    </location>
</feature>
<evidence type="ECO:0000313" key="2">
    <source>
        <dbReference type="EMBL" id="SOC49598.1"/>
    </source>
</evidence>